<accession>A0A502F2U9</accession>
<keyword evidence="6 7" id="KW-0998">Cell outer membrane</keyword>
<comment type="similarity">
    <text evidence="7">Belongs to the TonB-dependent receptor family.</text>
</comment>
<dbReference type="NCBIfam" id="TIGR04056">
    <property type="entry name" value="OMP_RagA_SusC"/>
    <property type="match status" value="1"/>
</dbReference>
<dbReference type="SUPFAM" id="SSF56935">
    <property type="entry name" value="Porins"/>
    <property type="match status" value="1"/>
</dbReference>
<dbReference type="NCBIfam" id="TIGR04057">
    <property type="entry name" value="SusC_RagA_signa"/>
    <property type="match status" value="1"/>
</dbReference>
<keyword evidence="5 7" id="KW-0472">Membrane</keyword>
<keyword evidence="10" id="KW-1185">Reference proteome</keyword>
<name>A0A502F2U9_9FLAO</name>
<dbReference type="InterPro" id="IPR039426">
    <property type="entry name" value="TonB-dep_rcpt-like"/>
</dbReference>
<organism evidence="9 10">
    <name type="scientific">Flavobacterium pectinovorum</name>
    <dbReference type="NCBI Taxonomy" id="29533"/>
    <lineage>
        <taxon>Bacteria</taxon>
        <taxon>Pseudomonadati</taxon>
        <taxon>Bacteroidota</taxon>
        <taxon>Flavobacteriia</taxon>
        <taxon>Flavobacteriales</taxon>
        <taxon>Flavobacteriaceae</taxon>
        <taxon>Flavobacterium</taxon>
    </lineage>
</organism>
<evidence type="ECO:0000256" key="5">
    <source>
        <dbReference type="ARBA" id="ARBA00023136"/>
    </source>
</evidence>
<evidence type="ECO:0000256" key="7">
    <source>
        <dbReference type="PROSITE-ProRule" id="PRU01360"/>
    </source>
</evidence>
<dbReference type="RefSeq" id="WP_140504934.1">
    <property type="nucleotide sequence ID" value="NZ_RCZH01000003.1"/>
</dbReference>
<dbReference type="Proteomes" id="UP000319700">
    <property type="component" value="Unassembled WGS sequence"/>
</dbReference>
<dbReference type="InterPro" id="IPR037066">
    <property type="entry name" value="Plug_dom_sf"/>
</dbReference>
<dbReference type="AlphaFoldDB" id="A0A502F2U9"/>
<dbReference type="GO" id="GO:0009279">
    <property type="term" value="C:cell outer membrane"/>
    <property type="evidence" value="ECO:0007669"/>
    <property type="project" value="UniProtKB-SubCell"/>
</dbReference>
<dbReference type="Gene3D" id="2.40.170.20">
    <property type="entry name" value="TonB-dependent receptor, beta-barrel domain"/>
    <property type="match status" value="1"/>
</dbReference>
<sequence length="1010" mass="112395">MNNFSFYKDGKALYCLIFIGILLSFSSVYAKYPARNNINFQLHQVQGTITDGKNPLPGVTITVKNKQNSTAISDYSGQYSISASPNDTLVFYFIGLKKVSIPIRGQKLVNVNLEYDTTTLQEVKINAGYYSVKESERTGSIAKISSKDIEKQPVSNILAALQGRMAGVDVVQETGVPGGGFSINIRGTNSLRTNGNTPLYIIDGVPYSSDPLSYNQTSTTIPGENSPLNSINPNDIESLEILKDADATAIYGSRGANGVVLITTKKGKSGKTSFVVTTSNGSGKVTRMLDLMNTEQYIKMRKQAFANDGITKYPSRAYDVNGKWDQTRYTDWQKELTGGTSEILSNQLSISGGSEQTHFLISGNYRTESTVFPGTFLYKKAGAHLALDHKSENNKFRLNFSAGYTAQKNELPWTDFTLISRNLAPNAPSLYHENGNLNWENNTWQNPLANLEGKNKNATYDLIANTVLTFEIAEGLDFKTSLGFTNLNSDASRTSPSTMYNPSFNYGSEYSSIFLNTIGRQSTIIEPQLDWNTSFGASEINVLLGGTFQNQQTKTVIQEASGFSSNSLIYDLASASYLSVENNETINYKYQAFYGRFNYILYNRYILNLTGRRDGSSRFGPGNQFALFGAIGAAWLFCKEKAVQDYLPFLSFGKLRGSYGTSGNDQIGDYQFLDTYSSSGYHYQNSNGLMPLRLYNPDFGWETNKKLEVALELGFLKDRIMFTTAWYQNRSSSQLVGMPLPGTTGFNSIQSNLDAEVQNSGFEFTLRSVNIQKPNFNWTTEFNLSIAKNKLLSFPGLEISPYKNDYIVGQPITIRKLFHSKGVNPQTGIYEFEDVNGDGQITYADDRQTPCNLSPKYFGGLQNQFTYKGWQLNFLFQFVKQLNFNFASTQGYAGTLRNQPSEIVDSWSQTGDIVPYQIFTSGTNQKAMQASEYFAESDGAVSDASYIRLKNISLSYDLASKWFKIMNCRISLQAQNLITITSYKGADPEFKDAGFLPPLRIIAAGFQFTF</sequence>
<evidence type="ECO:0000259" key="8">
    <source>
        <dbReference type="Pfam" id="PF07715"/>
    </source>
</evidence>
<keyword evidence="3 7" id="KW-1134">Transmembrane beta strand</keyword>
<feature type="domain" description="TonB-dependent receptor plug" evidence="8">
    <location>
        <begin position="135"/>
        <end position="259"/>
    </location>
</feature>
<reference evidence="9 10" key="1">
    <citation type="journal article" date="2019" name="Environ. Microbiol.">
        <title>Species interactions and distinct microbial communities in high Arctic permafrost affected cryosols are associated with the CH4 and CO2 gas fluxes.</title>
        <authorList>
            <person name="Altshuler I."/>
            <person name="Hamel J."/>
            <person name="Turney S."/>
            <person name="Magnuson E."/>
            <person name="Levesque R."/>
            <person name="Greer C."/>
            <person name="Whyte L.G."/>
        </authorList>
    </citation>
    <scope>NUCLEOTIDE SEQUENCE [LARGE SCALE GENOMIC DNA]</scope>
    <source>
        <strain evidence="9 10">42</strain>
    </source>
</reference>
<proteinExistence type="inferred from homology"/>
<dbReference type="Gene3D" id="2.170.130.10">
    <property type="entry name" value="TonB-dependent receptor, plug domain"/>
    <property type="match status" value="1"/>
</dbReference>
<evidence type="ECO:0000256" key="6">
    <source>
        <dbReference type="ARBA" id="ARBA00023237"/>
    </source>
</evidence>
<protein>
    <submittedName>
        <fullName evidence="9">SusC/RagA family TonB-linked outer membrane protein</fullName>
    </submittedName>
</protein>
<evidence type="ECO:0000256" key="2">
    <source>
        <dbReference type="ARBA" id="ARBA00022448"/>
    </source>
</evidence>
<gene>
    <name evidence="9" type="ORF">EAH81_06375</name>
</gene>
<dbReference type="SUPFAM" id="SSF49464">
    <property type="entry name" value="Carboxypeptidase regulatory domain-like"/>
    <property type="match status" value="1"/>
</dbReference>
<dbReference type="InterPro" id="IPR023997">
    <property type="entry name" value="TonB-dep_OMP_SusC/RagA_CS"/>
</dbReference>
<dbReference type="InterPro" id="IPR008969">
    <property type="entry name" value="CarboxyPept-like_regulatory"/>
</dbReference>
<dbReference type="InterPro" id="IPR023996">
    <property type="entry name" value="TonB-dep_OMP_SusC/RagA"/>
</dbReference>
<evidence type="ECO:0000256" key="1">
    <source>
        <dbReference type="ARBA" id="ARBA00004571"/>
    </source>
</evidence>
<keyword evidence="4 7" id="KW-0812">Transmembrane</keyword>
<comment type="caution">
    <text evidence="9">The sequence shown here is derived from an EMBL/GenBank/DDBJ whole genome shotgun (WGS) entry which is preliminary data.</text>
</comment>
<dbReference type="PROSITE" id="PS52016">
    <property type="entry name" value="TONB_DEPENDENT_REC_3"/>
    <property type="match status" value="1"/>
</dbReference>
<evidence type="ECO:0000313" key="9">
    <source>
        <dbReference type="EMBL" id="TPG44167.1"/>
    </source>
</evidence>
<evidence type="ECO:0000256" key="3">
    <source>
        <dbReference type="ARBA" id="ARBA00022452"/>
    </source>
</evidence>
<dbReference type="OrthoDB" id="9768177at2"/>
<dbReference type="InterPro" id="IPR036942">
    <property type="entry name" value="Beta-barrel_TonB_sf"/>
</dbReference>
<evidence type="ECO:0000313" key="10">
    <source>
        <dbReference type="Proteomes" id="UP000319700"/>
    </source>
</evidence>
<dbReference type="Pfam" id="PF13715">
    <property type="entry name" value="CarbopepD_reg_2"/>
    <property type="match status" value="1"/>
</dbReference>
<dbReference type="EMBL" id="RCZH01000003">
    <property type="protein sequence ID" value="TPG44167.1"/>
    <property type="molecule type" value="Genomic_DNA"/>
</dbReference>
<dbReference type="Pfam" id="PF07715">
    <property type="entry name" value="Plug"/>
    <property type="match status" value="1"/>
</dbReference>
<comment type="subcellular location">
    <subcellularLocation>
        <location evidence="1 7">Cell outer membrane</location>
        <topology evidence="1 7">Multi-pass membrane protein</topology>
    </subcellularLocation>
</comment>
<evidence type="ECO:0000256" key="4">
    <source>
        <dbReference type="ARBA" id="ARBA00022692"/>
    </source>
</evidence>
<keyword evidence="2 7" id="KW-0813">Transport</keyword>
<dbReference type="InterPro" id="IPR012910">
    <property type="entry name" value="Plug_dom"/>
</dbReference>